<dbReference type="GO" id="GO:0005829">
    <property type="term" value="C:cytosol"/>
    <property type="evidence" value="ECO:0007669"/>
    <property type="project" value="TreeGrafter"/>
</dbReference>
<dbReference type="SUPFAM" id="SSF51735">
    <property type="entry name" value="NAD(P)-binding Rossmann-fold domains"/>
    <property type="match status" value="1"/>
</dbReference>
<evidence type="ECO:0000256" key="11">
    <source>
        <dbReference type="ARBA" id="ARBA00061364"/>
    </source>
</evidence>
<dbReference type="PROSITE" id="PS00767">
    <property type="entry name" value="THF_DHG_CYH_2"/>
    <property type="match status" value="1"/>
</dbReference>
<evidence type="ECO:0000256" key="5">
    <source>
        <dbReference type="ARBA" id="ARBA00022857"/>
    </source>
</evidence>
<evidence type="ECO:0000256" key="2">
    <source>
        <dbReference type="ARBA" id="ARBA00011738"/>
    </source>
</evidence>
<reference evidence="14 15" key="1">
    <citation type="submission" date="2023-12" db="EMBL/GenBank/DDBJ databases">
        <title>A high-quality genome assembly for Dillenia turbinata (Dilleniales).</title>
        <authorList>
            <person name="Chanderbali A."/>
        </authorList>
    </citation>
    <scope>NUCLEOTIDE SEQUENCE [LARGE SCALE GENOMIC DNA]</scope>
    <source>
        <strain evidence="14">LSX21</strain>
        <tissue evidence="14">Leaf</tissue>
    </source>
</reference>
<organism evidence="14 15">
    <name type="scientific">Dillenia turbinata</name>
    <dbReference type="NCBI Taxonomy" id="194707"/>
    <lineage>
        <taxon>Eukaryota</taxon>
        <taxon>Viridiplantae</taxon>
        <taxon>Streptophyta</taxon>
        <taxon>Embryophyta</taxon>
        <taxon>Tracheophyta</taxon>
        <taxon>Spermatophyta</taxon>
        <taxon>Magnoliopsida</taxon>
        <taxon>eudicotyledons</taxon>
        <taxon>Gunneridae</taxon>
        <taxon>Pentapetalae</taxon>
        <taxon>Dilleniales</taxon>
        <taxon>Dilleniaceae</taxon>
        <taxon>Dillenia</taxon>
    </lineage>
</organism>
<dbReference type="FunFam" id="3.40.50.720:FF:000006">
    <property type="entry name" value="Bifunctional protein FolD"/>
    <property type="match status" value="1"/>
</dbReference>
<evidence type="ECO:0000256" key="10">
    <source>
        <dbReference type="ARBA" id="ARBA00058319"/>
    </source>
</evidence>
<evidence type="ECO:0000259" key="12">
    <source>
        <dbReference type="Pfam" id="PF00763"/>
    </source>
</evidence>
<dbReference type="SUPFAM" id="SSF53223">
    <property type="entry name" value="Aminoacid dehydrogenase-like, N-terminal domain"/>
    <property type="match status" value="2"/>
</dbReference>
<protein>
    <submittedName>
        <fullName evidence="14">Tetrahydrofolate dehydrogenase/cyclohydrolase, NAD(P)-binding domain</fullName>
    </submittedName>
</protein>
<keyword evidence="8" id="KW-0511">Multifunctional enzyme</keyword>
<dbReference type="Gene3D" id="3.40.50.720">
    <property type="entry name" value="NAD(P)-binding Rossmann-like Domain"/>
    <property type="match status" value="1"/>
</dbReference>
<comment type="similarity">
    <text evidence="11">Belongs to the tetrahydrofolate dehydrogenase/cyclohydrolase family.</text>
</comment>
<keyword evidence="4" id="KW-0378">Hydrolase</keyword>
<keyword evidence="15" id="KW-1185">Reference proteome</keyword>
<dbReference type="GO" id="GO:0009853">
    <property type="term" value="P:photorespiration"/>
    <property type="evidence" value="ECO:0007669"/>
    <property type="project" value="UniProtKB-KW"/>
</dbReference>
<dbReference type="Proteomes" id="UP001370490">
    <property type="component" value="Unassembled WGS sequence"/>
</dbReference>
<feature type="domain" description="Tetrahydrofolate dehydrogenase/cyclohydrolase catalytic" evidence="12">
    <location>
        <begin position="124"/>
        <end position="153"/>
    </location>
</feature>
<comment type="caution">
    <text evidence="14">The sequence shown here is derived from an EMBL/GenBank/DDBJ whole genome shotgun (WGS) entry which is preliminary data.</text>
</comment>
<keyword evidence="7" id="KW-0601">Photorespiration</keyword>
<keyword evidence="6" id="KW-0560">Oxidoreductase</keyword>
<keyword evidence="5" id="KW-0521">NADP</keyword>
<evidence type="ECO:0000256" key="4">
    <source>
        <dbReference type="ARBA" id="ARBA00022801"/>
    </source>
</evidence>
<dbReference type="GO" id="GO:0004488">
    <property type="term" value="F:methylenetetrahydrofolate dehydrogenase (NADP+) activity"/>
    <property type="evidence" value="ECO:0007669"/>
    <property type="project" value="UniProtKB-EC"/>
</dbReference>
<comment type="function">
    <text evidence="10">Catalyzes the oxidation of 5,10-methylenetetrahydrofolate to 5,10-methenyltetrahydrofolate and then the hydrolysis of 5,10-methenyltetrahydrofolate to 10-formyltetrahydrofolate.</text>
</comment>
<dbReference type="Gene3D" id="3.40.50.10860">
    <property type="entry name" value="Leucine Dehydrogenase, chain A, domain 1"/>
    <property type="match status" value="2"/>
</dbReference>
<dbReference type="GO" id="GO:0004477">
    <property type="term" value="F:methenyltetrahydrofolate cyclohydrolase activity"/>
    <property type="evidence" value="ECO:0007669"/>
    <property type="project" value="TreeGrafter"/>
</dbReference>
<dbReference type="InterPro" id="IPR020631">
    <property type="entry name" value="THF_DH/CycHdrlase_NAD-bd_dom"/>
</dbReference>
<dbReference type="PRINTS" id="PR00085">
    <property type="entry name" value="THFDHDRGNASE"/>
</dbReference>
<dbReference type="InterPro" id="IPR020630">
    <property type="entry name" value="THF_DH/CycHdrlase_cat_dom"/>
</dbReference>
<proteinExistence type="inferred from homology"/>
<keyword evidence="3" id="KW-0554">One-carbon metabolism</keyword>
<dbReference type="PANTHER" id="PTHR48099">
    <property type="entry name" value="C-1-TETRAHYDROFOLATE SYNTHASE, CYTOPLASMIC-RELATED"/>
    <property type="match status" value="1"/>
</dbReference>
<feature type="domain" description="Tetrahydrofolate dehydrogenase/cyclohydrolase NAD(P)-binding" evidence="13">
    <location>
        <begin position="174"/>
        <end position="321"/>
    </location>
</feature>
<evidence type="ECO:0000259" key="13">
    <source>
        <dbReference type="Pfam" id="PF02882"/>
    </source>
</evidence>
<dbReference type="Pfam" id="PF00763">
    <property type="entry name" value="THF_DHG_CYH"/>
    <property type="match status" value="2"/>
</dbReference>
<dbReference type="InterPro" id="IPR020867">
    <property type="entry name" value="THF_DH/CycHdrlase_CS"/>
</dbReference>
<dbReference type="InterPro" id="IPR036291">
    <property type="entry name" value="NAD(P)-bd_dom_sf"/>
</dbReference>
<dbReference type="HAMAP" id="MF_01576">
    <property type="entry name" value="THF_DHG_CYH"/>
    <property type="match status" value="1"/>
</dbReference>
<sequence length="325" mass="34836">MASPSNQEAKIIDGKAIAQTIRSEIAAEVRALSEKYGKVPGLAVVILGTRKDSQSYVSMKRKACAEVGIKSFDVDLPEHVSEAEVINRVHELNAHPEVHGWGCLLRCLWLHKFALTPIIKVATSTGILVQLPLPKHINEEKVLGEISIEKDVDGFHPLNIGKLAMKGREPLYLPCTPKGCLELLSRSGISIKGKKAVVVGRSNIVGLPVALLLLKADATVSIVHSRTDSPECIIREADIVIAAAGQAMMIKGSWIKPGAAVIDVGTNAIDDKSKKSGYRLVGDVDFQEACKVAGWVTPVPGGVGPMTVAMLLRNTLDGAKRVIEQ</sequence>
<evidence type="ECO:0000313" key="14">
    <source>
        <dbReference type="EMBL" id="KAK6940959.1"/>
    </source>
</evidence>
<evidence type="ECO:0000256" key="3">
    <source>
        <dbReference type="ARBA" id="ARBA00022563"/>
    </source>
</evidence>
<gene>
    <name evidence="14" type="ORF">RJ641_030490</name>
</gene>
<dbReference type="CDD" id="cd01080">
    <property type="entry name" value="NAD_bind_m-THF_DH_Cyclohyd"/>
    <property type="match status" value="1"/>
</dbReference>
<evidence type="ECO:0000256" key="7">
    <source>
        <dbReference type="ARBA" id="ARBA00023238"/>
    </source>
</evidence>
<dbReference type="InterPro" id="IPR046346">
    <property type="entry name" value="Aminoacid_DH-like_N_sf"/>
</dbReference>
<comment type="pathway">
    <text evidence="1">One-carbon metabolism; tetrahydrofolate interconversion.</text>
</comment>
<dbReference type="PANTHER" id="PTHR48099:SF27">
    <property type="entry name" value="BIFUNCTIONAL PROTEIN FOLD 2"/>
    <property type="match status" value="1"/>
</dbReference>
<name>A0AAN8VVI3_9MAGN</name>
<evidence type="ECO:0000256" key="1">
    <source>
        <dbReference type="ARBA" id="ARBA00004777"/>
    </source>
</evidence>
<dbReference type="InterPro" id="IPR000672">
    <property type="entry name" value="THF_DH/CycHdrlase"/>
</dbReference>
<comment type="catalytic activity">
    <reaction evidence="9">
        <text>(6R)-5,10-methylene-5,6,7,8-tetrahydrofolate + NADP(+) = (6R)-5,10-methenyltetrahydrofolate + NADPH</text>
        <dbReference type="Rhea" id="RHEA:22812"/>
        <dbReference type="ChEBI" id="CHEBI:15636"/>
        <dbReference type="ChEBI" id="CHEBI:57455"/>
        <dbReference type="ChEBI" id="CHEBI:57783"/>
        <dbReference type="ChEBI" id="CHEBI:58349"/>
        <dbReference type="EC" id="1.5.1.5"/>
    </reaction>
</comment>
<evidence type="ECO:0000256" key="8">
    <source>
        <dbReference type="ARBA" id="ARBA00023268"/>
    </source>
</evidence>
<comment type="subunit">
    <text evidence="2">Homodimer.</text>
</comment>
<dbReference type="EMBL" id="JBAMMX010000005">
    <property type="protein sequence ID" value="KAK6940959.1"/>
    <property type="molecule type" value="Genomic_DNA"/>
</dbReference>
<dbReference type="GO" id="GO:0035999">
    <property type="term" value="P:tetrahydrofolate interconversion"/>
    <property type="evidence" value="ECO:0007669"/>
    <property type="project" value="TreeGrafter"/>
</dbReference>
<evidence type="ECO:0000313" key="15">
    <source>
        <dbReference type="Proteomes" id="UP001370490"/>
    </source>
</evidence>
<feature type="domain" description="Tetrahydrofolate dehydrogenase/cyclohydrolase catalytic" evidence="12">
    <location>
        <begin position="12"/>
        <end position="100"/>
    </location>
</feature>
<dbReference type="AlphaFoldDB" id="A0AAN8VVI3"/>
<accession>A0AAN8VVI3</accession>
<evidence type="ECO:0000256" key="6">
    <source>
        <dbReference type="ARBA" id="ARBA00023002"/>
    </source>
</evidence>
<dbReference type="Pfam" id="PF02882">
    <property type="entry name" value="THF_DHG_CYH_C"/>
    <property type="match status" value="1"/>
</dbReference>
<evidence type="ECO:0000256" key="9">
    <source>
        <dbReference type="ARBA" id="ARBA00052194"/>
    </source>
</evidence>